<keyword evidence="3" id="KW-1185">Reference proteome</keyword>
<dbReference type="RefSeq" id="WP_320188582.1">
    <property type="nucleotide sequence ID" value="NZ_CP192765.1"/>
</dbReference>
<evidence type="ECO:0000256" key="1">
    <source>
        <dbReference type="SAM" id="MobiDB-lite"/>
    </source>
</evidence>
<evidence type="ECO:0000313" key="2">
    <source>
        <dbReference type="EMBL" id="MDX8332284.1"/>
    </source>
</evidence>
<evidence type="ECO:0000313" key="3">
    <source>
        <dbReference type="Proteomes" id="UP001277561"/>
    </source>
</evidence>
<feature type="compositionally biased region" description="Basic and acidic residues" evidence="1">
    <location>
        <begin position="33"/>
        <end position="51"/>
    </location>
</feature>
<organism evidence="2 3">
    <name type="scientific">Agrobacterium rosae</name>
    <dbReference type="NCBI Taxonomy" id="1972867"/>
    <lineage>
        <taxon>Bacteria</taxon>
        <taxon>Pseudomonadati</taxon>
        <taxon>Pseudomonadota</taxon>
        <taxon>Alphaproteobacteria</taxon>
        <taxon>Hyphomicrobiales</taxon>
        <taxon>Rhizobiaceae</taxon>
        <taxon>Rhizobium/Agrobacterium group</taxon>
        <taxon>Agrobacterium</taxon>
    </lineage>
</organism>
<name>A0ABU4W3C9_9HYPH</name>
<feature type="region of interest" description="Disordered" evidence="1">
    <location>
        <begin position="27"/>
        <end position="54"/>
    </location>
</feature>
<protein>
    <submittedName>
        <fullName evidence="2">Uncharacterized protein</fullName>
    </submittedName>
</protein>
<accession>A0ABU4W3C9</accession>
<proteinExistence type="predicted"/>
<reference evidence="2" key="1">
    <citation type="journal article" date="2023" name="Phytobiomes J">
        <title>Deciphering the key players within the bacterial microbiota associated with aerial crown gall tumors on rhododendron: Insights into the gallobiome.</title>
        <authorList>
            <person name="Kuzmanovic N."/>
            <person name="Nesme J."/>
            <person name="Wolf J."/>
            <person name="Neumann-Schaal M."/>
            <person name="Petersen J."/>
            <person name="Fernandez-Gnecco G."/>
            <person name="Sproeer C."/>
            <person name="Bunk B."/>
            <person name="Overmann J."/>
            <person name="Sorensen S.J."/>
            <person name="Idczak E."/>
            <person name="Smalla K."/>
        </authorList>
    </citation>
    <scope>NUCLEOTIDE SEQUENCE [LARGE SCALE GENOMIC DNA]</scope>
    <source>
        <strain evidence="2">Rho-14.1</strain>
    </source>
</reference>
<comment type="caution">
    <text evidence="2">The sequence shown here is derived from an EMBL/GenBank/DDBJ whole genome shotgun (WGS) entry which is preliminary data.</text>
</comment>
<dbReference type="Proteomes" id="UP001277561">
    <property type="component" value="Unassembled WGS sequence"/>
</dbReference>
<sequence>MLLKKYRENKDALKQIGREALAESRRMGLSISAKDKQNEAKDRSASERTDHAPATVRLKSLHAGIVMHPPCRAEWLRQAFRVTKLDLEGVWINADEIAKAIPSGCNGRSTDMQAGRAALMKLPR</sequence>
<dbReference type="EMBL" id="JAVRAD010000016">
    <property type="protein sequence ID" value="MDX8332284.1"/>
    <property type="molecule type" value="Genomic_DNA"/>
</dbReference>
<gene>
    <name evidence="2" type="ORF">RMS29_24020</name>
</gene>